<evidence type="ECO:0000313" key="2">
    <source>
        <dbReference type="Proteomes" id="UP000324897"/>
    </source>
</evidence>
<dbReference type="EMBL" id="RWGY01000029">
    <property type="protein sequence ID" value="TVU16889.1"/>
    <property type="molecule type" value="Genomic_DNA"/>
</dbReference>
<feature type="non-terminal residue" evidence="1">
    <location>
        <position position="1"/>
    </location>
</feature>
<dbReference type="OrthoDB" id="787052at2759"/>
<dbReference type="AlphaFoldDB" id="A0A5J9TZS9"/>
<name>A0A5J9TZS9_9POAL</name>
<organism evidence="1 2">
    <name type="scientific">Eragrostis curvula</name>
    <name type="common">weeping love grass</name>
    <dbReference type="NCBI Taxonomy" id="38414"/>
    <lineage>
        <taxon>Eukaryota</taxon>
        <taxon>Viridiplantae</taxon>
        <taxon>Streptophyta</taxon>
        <taxon>Embryophyta</taxon>
        <taxon>Tracheophyta</taxon>
        <taxon>Spermatophyta</taxon>
        <taxon>Magnoliopsida</taxon>
        <taxon>Liliopsida</taxon>
        <taxon>Poales</taxon>
        <taxon>Poaceae</taxon>
        <taxon>PACMAD clade</taxon>
        <taxon>Chloridoideae</taxon>
        <taxon>Eragrostideae</taxon>
        <taxon>Eragrostidinae</taxon>
        <taxon>Eragrostis</taxon>
    </lineage>
</organism>
<protein>
    <submittedName>
        <fullName evidence="1">Uncharacterized protein</fullName>
    </submittedName>
</protein>
<reference evidence="1 2" key="1">
    <citation type="journal article" date="2019" name="Sci. Rep.">
        <title>A high-quality genome of Eragrostis curvula grass provides insights into Poaceae evolution and supports new strategies to enhance forage quality.</title>
        <authorList>
            <person name="Carballo J."/>
            <person name="Santos B.A.C.M."/>
            <person name="Zappacosta D."/>
            <person name="Garbus I."/>
            <person name="Selva J.P."/>
            <person name="Gallo C.A."/>
            <person name="Diaz A."/>
            <person name="Albertini E."/>
            <person name="Caccamo M."/>
            <person name="Echenique V."/>
        </authorList>
    </citation>
    <scope>NUCLEOTIDE SEQUENCE [LARGE SCALE GENOMIC DNA]</scope>
    <source>
        <strain evidence="2">cv. Victoria</strain>
        <tissue evidence="1">Leaf</tissue>
    </source>
</reference>
<keyword evidence="2" id="KW-1185">Reference proteome</keyword>
<comment type="caution">
    <text evidence="1">The sequence shown here is derived from an EMBL/GenBank/DDBJ whole genome shotgun (WGS) entry which is preliminary data.</text>
</comment>
<evidence type="ECO:0000313" key="1">
    <source>
        <dbReference type="EMBL" id="TVU16889.1"/>
    </source>
</evidence>
<accession>A0A5J9TZS9</accession>
<dbReference type="Gramene" id="TVU16889">
    <property type="protein sequence ID" value="TVU16889"/>
    <property type="gene ID" value="EJB05_32892"/>
</dbReference>
<dbReference type="Proteomes" id="UP000324897">
    <property type="component" value="Chromosome 7"/>
</dbReference>
<proteinExistence type="predicted"/>
<sequence length="130" mass="13180">MDVDSVECLSLPDASMDVDDGDSQHHGRPHHHLGLPLHPAHIAAAAGRAFPKANATGAGAIVPAAGGGPPATSVHELLECPVCTNSMFPPIHQVGAPACPFPPCSSFLALWVGFEAAMALGGPRFGDFGG</sequence>
<gene>
    <name evidence="1" type="ORF">EJB05_32892</name>
</gene>